<reference evidence="3" key="1">
    <citation type="submission" date="2020-05" db="EMBL/GenBank/DDBJ databases">
        <title>Mycena genomes resolve the evolution of fungal bioluminescence.</title>
        <authorList>
            <person name="Tsai I.J."/>
        </authorList>
    </citation>
    <scope>NUCLEOTIDE SEQUENCE</scope>
    <source>
        <strain evidence="3">CCC161011</strain>
    </source>
</reference>
<feature type="region of interest" description="Disordered" evidence="2">
    <location>
        <begin position="40"/>
        <end position="99"/>
    </location>
</feature>
<feature type="compositionally biased region" description="Basic residues" evidence="2">
    <location>
        <begin position="84"/>
        <end position="94"/>
    </location>
</feature>
<feature type="region of interest" description="Disordered" evidence="2">
    <location>
        <begin position="461"/>
        <end position="480"/>
    </location>
</feature>
<keyword evidence="4" id="KW-1185">Reference proteome</keyword>
<protein>
    <submittedName>
        <fullName evidence="3">Uncharacterized protein</fullName>
    </submittedName>
</protein>
<evidence type="ECO:0000313" key="4">
    <source>
        <dbReference type="Proteomes" id="UP000620124"/>
    </source>
</evidence>
<feature type="region of interest" description="Disordered" evidence="2">
    <location>
        <begin position="160"/>
        <end position="179"/>
    </location>
</feature>
<feature type="region of interest" description="Disordered" evidence="2">
    <location>
        <begin position="497"/>
        <end position="517"/>
    </location>
</feature>
<dbReference type="EMBL" id="JACAZI010000021">
    <property type="protein sequence ID" value="KAF7338307.1"/>
    <property type="molecule type" value="Genomic_DNA"/>
</dbReference>
<feature type="compositionally biased region" description="Basic and acidic residues" evidence="2">
    <location>
        <begin position="133"/>
        <end position="143"/>
    </location>
</feature>
<organism evidence="3 4">
    <name type="scientific">Mycena venus</name>
    <dbReference type="NCBI Taxonomy" id="2733690"/>
    <lineage>
        <taxon>Eukaryota</taxon>
        <taxon>Fungi</taxon>
        <taxon>Dikarya</taxon>
        <taxon>Basidiomycota</taxon>
        <taxon>Agaricomycotina</taxon>
        <taxon>Agaricomycetes</taxon>
        <taxon>Agaricomycetidae</taxon>
        <taxon>Agaricales</taxon>
        <taxon>Marasmiineae</taxon>
        <taxon>Mycenaceae</taxon>
        <taxon>Mycena</taxon>
    </lineage>
</organism>
<feature type="coiled-coil region" evidence="1">
    <location>
        <begin position="185"/>
        <end position="226"/>
    </location>
</feature>
<accession>A0A8H7CJJ4</accession>
<keyword evidence="1" id="KW-0175">Coiled coil</keyword>
<evidence type="ECO:0000256" key="1">
    <source>
        <dbReference type="SAM" id="Coils"/>
    </source>
</evidence>
<feature type="compositionally biased region" description="Pro residues" evidence="2">
    <location>
        <begin position="40"/>
        <end position="58"/>
    </location>
</feature>
<evidence type="ECO:0000313" key="3">
    <source>
        <dbReference type="EMBL" id="KAF7338307.1"/>
    </source>
</evidence>
<feature type="compositionally biased region" description="Low complexity" evidence="2">
    <location>
        <begin position="160"/>
        <end position="173"/>
    </location>
</feature>
<sequence length="625" mass="69797">MLAPISLEKTPPKRLSLIVHPYDPPSPVSPVFDLLTPLPYSPSPYSPDVSPPSSPPPARLTQQPISSSPTSMVSQQPMIDRPARRASRPPKARPKSYGGALTPATLELILDFESRIAELESRHTRISVELEETRDALNSERAARRSSNRFSTLSHARFSSISSSATGSDGTGSEQNDADYERRLREELQDTLKKIRAQNALISRSLRQKEETCASLSTALEEERSARMAADEEVAKLTTANFTLLEHNKLLVGRDAALQTDISALITKSQADEWMRGVLEAELRRRGPPNSEPLDDATEPLPEPDRPTLTLEDQGNLRAELVSTRDELHITQIRLATSEKECTALTQRVSALQKQLVMCLDSSSQALEVERELRADVEERSRVLVEENSTLKTRLTSLEEVFPDGQAPEAWIKRSPGKDSDVKRRPVSGRLQKKMDSNLKIDTVDRLLDRHRHVLTSKKIRDHKKRRLSMAKTPKRDHFATSTPTLQTFSLSFNNKVHRSDTPTSPESTCSTKVASPPLVTTSKRNKRMSVILAATLSKDSPPAWSALKTNSSLFVDVNSRLDEPMIKLETVEALLPPKPPVRRPRPQDLRTYMMRRASAIFVDLAQSYTSSVETVHESSDENLV</sequence>
<feature type="compositionally biased region" description="Basic residues" evidence="2">
    <location>
        <begin position="461"/>
        <end position="473"/>
    </location>
</feature>
<feature type="compositionally biased region" description="Polar residues" evidence="2">
    <location>
        <begin position="502"/>
        <end position="517"/>
    </location>
</feature>
<feature type="region of interest" description="Disordered" evidence="2">
    <location>
        <begin position="283"/>
        <end position="308"/>
    </location>
</feature>
<dbReference type="AlphaFoldDB" id="A0A8H7CJJ4"/>
<gene>
    <name evidence="3" type="ORF">MVEN_02056100</name>
</gene>
<feature type="compositionally biased region" description="Polar residues" evidence="2">
    <location>
        <begin position="60"/>
        <end position="77"/>
    </location>
</feature>
<evidence type="ECO:0000256" key="2">
    <source>
        <dbReference type="SAM" id="MobiDB-lite"/>
    </source>
</evidence>
<proteinExistence type="predicted"/>
<feature type="region of interest" description="Disordered" evidence="2">
    <location>
        <begin position="133"/>
        <end position="155"/>
    </location>
</feature>
<name>A0A8H7CJJ4_9AGAR</name>
<comment type="caution">
    <text evidence="3">The sequence shown here is derived from an EMBL/GenBank/DDBJ whole genome shotgun (WGS) entry which is preliminary data.</text>
</comment>
<dbReference type="OrthoDB" id="2895477at2759"/>
<dbReference type="Proteomes" id="UP000620124">
    <property type="component" value="Unassembled WGS sequence"/>
</dbReference>